<dbReference type="Proteomes" id="UP001302812">
    <property type="component" value="Unassembled WGS sequence"/>
</dbReference>
<feature type="transmembrane region" description="Helical" evidence="2">
    <location>
        <begin position="20"/>
        <end position="41"/>
    </location>
</feature>
<feature type="transmembrane region" description="Helical" evidence="2">
    <location>
        <begin position="47"/>
        <end position="73"/>
    </location>
</feature>
<gene>
    <name evidence="3" type="ORF">N656DRAFT_770511</name>
</gene>
<keyword evidence="2" id="KW-0472">Membrane</keyword>
<proteinExistence type="predicted"/>
<keyword evidence="2" id="KW-1133">Transmembrane helix</keyword>
<evidence type="ECO:0000313" key="4">
    <source>
        <dbReference type="Proteomes" id="UP001302812"/>
    </source>
</evidence>
<protein>
    <recommendedName>
        <fullName evidence="5">MARVEL domain-containing protein</fullName>
    </recommendedName>
</protein>
<keyword evidence="2" id="KW-0812">Transmembrane</keyword>
<evidence type="ECO:0008006" key="5">
    <source>
        <dbReference type="Google" id="ProtNLM"/>
    </source>
</evidence>
<sequence>MSAKPPPPHVSPPSMYYSKLALRVLQFVISIAIVGLVASLASTGLYAFFNLIIIIPQAGVSIIWAVSEIICIWARGGHRGIHPGACVAVDLLLWLALVGGTAGLTLLGLLTTVADAVVDSYQSGSYYSDYDDDYYYGETYDILDDIQVKGQALVGLGAVLTILHFVTFVIACVETSIRNSRPQQVVYLGPNQHNSPMHPGMGGQASPYTSLSATNWDHGQPAPVYSPQPQEQGQVYYQGGQRVKA</sequence>
<name>A0AAN6QH43_9PEZI</name>
<dbReference type="GeneID" id="89937908"/>
<accession>A0AAN6QH43</accession>
<comment type="caution">
    <text evidence="3">The sequence shown here is derived from an EMBL/GenBank/DDBJ whole genome shotgun (WGS) entry which is preliminary data.</text>
</comment>
<dbReference type="RefSeq" id="XP_064667702.1">
    <property type="nucleotide sequence ID" value="XM_064813783.1"/>
</dbReference>
<reference evidence="3" key="2">
    <citation type="submission" date="2023-05" db="EMBL/GenBank/DDBJ databases">
        <authorList>
            <consortium name="Lawrence Berkeley National Laboratory"/>
            <person name="Steindorff A."/>
            <person name="Hensen N."/>
            <person name="Bonometti L."/>
            <person name="Westerberg I."/>
            <person name="Brannstrom I.O."/>
            <person name="Guillou S."/>
            <person name="Cros-Aarteil S."/>
            <person name="Calhoun S."/>
            <person name="Haridas S."/>
            <person name="Kuo A."/>
            <person name="Mondo S."/>
            <person name="Pangilinan J."/>
            <person name="Riley R."/>
            <person name="Labutti K."/>
            <person name="Andreopoulos B."/>
            <person name="Lipzen A."/>
            <person name="Chen C."/>
            <person name="Yanf M."/>
            <person name="Daum C."/>
            <person name="Ng V."/>
            <person name="Clum A."/>
            <person name="Ohm R."/>
            <person name="Martin F."/>
            <person name="Silar P."/>
            <person name="Natvig D."/>
            <person name="Lalanne C."/>
            <person name="Gautier V."/>
            <person name="Ament-Velasquez S.L."/>
            <person name="Kruys A."/>
            <person name="Hutchinson M.I."/>
            <person name="Powell A.J."/>
            <person name="Barry K."/>
            <person name="Miller A.N."/>
            <person name="Grigoriev I.V."/>
            <person name="Debuchy R."/>
            <person name="Gladieux P."/>
            <person name="Thoren M.H."/>
            <person name="Johannesson H."/>
        </authorList>
    </citation>
    <scope>NUCLEOTIDE SEQUENCE</scope>
    <source>
        <strain evidence="3">CBS 508.74</strain>
    </source>
</reference>
<dbReference type="AlphaFoldDB" id="A0AAN6QH43"/>
<feature type="transmembrane region" description="Helical" evidence="2">
    <location>
        <begin position="152"/>
        <end position="173"/>
    </location>
</feature>
<evidence type="ECO:0000256" key="1">
    <source>
        <dbReference type="SAM" id="MobiDB-lite"/>
    </source>
</evidence>
<dbReference type="EMBL" id="MU853352">
    <property type="protein sequence ID" value="KAK4110132.1"/>
    <property type="molecule type" value="Genomic_DNA"/>
</dbReference>
<reference evidence="3" key="1">
    <citation type="journal article" date="2023" name="Mol. Phylogenet. Evol.">
        <title>Genome-scale phylogeny and comparative genomics of the fungal order Sordariales.</title>
        <authorList>
            <person name="Hensen N."/>
            <person name="Bonometti L."/>
            <person name="Westerberg I."/>
            <person name="Brannstrom I.O."/>
            <person name="Guillou S."/>
            <person name="Cros-Aarteil S."/>
            <person name="Calhoun S."/>
            <person name="Haridas S."/>
            <person name="Kuo A."/>
            <person name="Mondo S."/>
            <person name="Pangilinan J."/>
            <person name="Riley R."/>
            <person name="LaButti K."/>
            <person name="Andreopoulos B."/>
            <person name="Lipzen A."/>
            <person name="Chen C."/>
            <person name="Yan M."/>
            <person name="Daum C."/>
            <person name="Ng V."/>
            <person name="Clum A."/>
            <person name="Steindorff A."/>
            <person name="Ohm R.A."/>
            <person name="Martin F."/>
            <person name="Silar P."/>
            <person name="Natvig D.O."/>
            <person name="Lalanne C."/>
            <person name="Gautier V."/>
            <person name="Ament-Velasquez S.L."/>
            <person name="Kruys A."/>
            <person name="Hutchinson M.I."/>
            <person name="Powell A.J."/>
            <person name="Barry K."/>
            <person name="Miller A.N."/>
            <person name="Grigoriev I.V."/>
            <person name="Debuchy R."/>
            <person name="Gladieux P."/>
            <person name="Hiltunen Thoren M."/>
            <person name="Johannesson H."/>
        </authorList>
    </citation>
    <scope>NUCLEOTIDE SEQUENCE</scope>
    <source>
        <strain evidence="3">CBS 508.74</strain>
    </source>
</reference>
<organism evidence="3 4">
    <name type="scientific">Canariomyces notabilis</name>
    <dbReference type="NCBI Taxonomy" id="2074819"/>
    <lineage>
        <taxon>Eukaryota</taxon>
        <taxon>Fungi</taxon>
        <taxon>Dikarya</taxon>
        <taxon>Ascomycota</taxon>
        <taxon>Pezizomycotina</taxon>
        <taxon>Sordariomycetes</taxon>
        <taxon>Sordariomycetidae</taxon>
        <taxon>Sordariales</taxon>
        <taxon>Chaetomiaceae</taxon>
        <taxon>Canariomyces</taxon>
    </lineage>
</organism>
<feature type="transmembrane region" description="Helical" evidence="2">
    <location>
        <begin position="85"/>
        <end position="110"/>
    </location>
</feature>
<keyword evidence="4" id="KW-1185">Reference proteome</keyword>
<feature type="region of interest" description="Disordered" evidence="1">
    <location>
        <begin position="189"/>
        <end position="213"/>
    </location>
</feature>
<evidence type="ECO:0000313" key="3">
    <source>
        <dbReference type="EMBL" id="KAK4110132.1"/>
    </source>
</evidence>
<evidence type="ECO:0000256" key="2">
    <source>
        <dbReference type="SAM" id="Phobius"/>
    </source>
</evidence>